<feature type="signal peptide" evidence="1">
    <location>
        <begin position="1"/>
        <end position="19"/>
    </location>
</feature>
<accession>A0A972JJK5</accession>
<dbReference type="Pfam" id="PF14534">
    <property type="entry name" value="DUF4440"/>
    <property type="match status" value="1"/>
</dbReference>
<dbReference type="EMBL" id="JAAXYH010000010">
    <property type="protein sequence ID" value="NMH66218.1"/>
    <property type="molecule type" value="Genomic_DNA"/>
</dbReference>
<evidence type="ECO:0000313" key="4">
    <source>
        <dbReference type="Proteomes" id="UP000737113"/>
    </source>
</evidence>
<name>A0A972JJK5_9GAMM</name>
<evidence type="ECO:0000256" key="1">
    <source>
        <dbReference type="SAM" id="SignalP"/>
    </source>
</evidence>
<sequence>MIKKGLSLLLLLLAFDVAAGPDDEIAGLLTSQQAAWNRGDLDAYMQGYWHDPKLRFVSKGQFRYGWEEMLARYKAHYPDRTTQGELKFSQLDIRLLGKDVALVVGRWELARIKDKPSGAFTLLIEKLDDRWVITHDHSSD</sequence>
<dbReference type="InterPro" id="IPR011944">
    <property type="entry name" value="Steroid_delta5-4_isomerase"/>
</dbReference>
<organism evidence="3 4">
    <name type="scientific">Shewanella salipaludis</name>
    <dbReference type="NCBI Taxonomy" id="2723052"/>
    <lineage>
        <taxon>Bacteria</taxon>
        <taxon>Pseudomonadati</taxon>
        <taxon>Pseudomonadota</taxon>
        <taxon>Gammaproteobacteria</taxon>
        <taxon>Alteromonadales</taxon>
        <taxon>Shewanellaceae</taxon>
        <taxon>Shewanella</taxon>
    </lineage>
</organism>
<protein>
    <submittedName>
        <fullName evidence="3">SgcJ/EcaC family oxidoreductase</fullName>
    </submittedName>
</protein>
<feature type="chain" id="PRO_5037133713" evidence="1">
    <location>
        <begin position="20"/>
        <end position="140"/>
    </location>
</feature>
<dbReference type="SUPFAM" id="SSF54427">
    <property type="entry name" value="NTF2-like"/>
    <property type="match status" value="1"/>
</dbReference>
<evidence type="ECO:0000259" key="2">
    <source>
        <dbReference type="Pfam" id="PF14534"/>
    </source>
</evidence>
<keyword evidence="1" id="KW-0732">Signal</keyword>
<dbReference type="RefSeq" id="WP_169564938.1">
    <property type="nucleotide sequence ID" value="NZ_JAAXYH010000010.1"/>
</dbReference>
<proteinExistence type="predicted"/>
<dbReference type="NCBIfam" id="TIGR02246">
    <property type="entry name" value="SgcJ/EcaC family oxidoreductase"/>
    <property type="match status" value="1"/>
</dbReference>
<feature type="domain" description="DUF4440" evidence="2">
    <location>
        <begin position="27"/>
        <end position="133"/>
    </location>
</feature>
<dbReference type="InterPro" id="IPR027843">
    <property type="entry name" value="DUF4440"/>
</dbReference>
<dbReference type="InterPro" id="IPR032710">
    <property type="entry name" value="NTF2-like_dom_sf"/>
</dbReference>
<reference evidence="3" key="1">
    <citation type="submission" date="2020-04" db="EMBL/GenBank/DDBJ databases">
        <title>Description of Shewanella salipaludis sp. nov., isolated from a salt marsh.</title>
        <authorList>
            <person name="Park S."/>
            <person name="Yoon J.-H."/>
        </authorList>
    </citation>
    <scope>NUCLEOTIDE SEQUENCE</scope>
    <source>
        <strain evidence="3">SHSM-M6</strain>
    </source>
</reference>
<evidence type="ECO:0000313" key="3">
    <source>
        <dbReference type="EMBL" id="NMH66218.1"/>
    </source>
</evidence>
<comment type="caution">
    <text evidence="3">The sequence shown here is derived from an EMBL/GenBank/DDBJ whole genome shotgun (WGS) entry which is preliminary data.</text>
</comment>
<keyword evidence="4" id="KW-1185">Reference proteome</keyword>
<dbReference type="AlphaFoldDB" id="A0A972JJK5"/>
<dbReference type="Proteomes" id="UP000737113">
    <property type="component" value="Unassembled WGS sequence"/>
</dbReference>
<dbReference type="Gene3D" id="3.10.450.50">
    <property type="match status" value="1"/>
</dbReference>
<gene>
    <name evidence="3" type="ORF">HC757_13720</name>
</gene>